<dbReference type="EMBL" id="JARKHS020022509">
    <property type="protein sequence ID" value="KAK8769512.1"/>
    <property type="molecule type" value="Genomic_DNA"/>
</dbReference>
<evidence type="ECO:0000256" key="2">
    <source>
        <dbReference type="ARBA" id="ARBA00022801"/>
    </source>
</evidence>
<dbReference type="Pfam" id="PF03265">
    <property type="entry name" value="DNase_II"/>
    <property type="match status" value="1"/>
</dbReference>
<proteinExistence type="inferred from homology"/>
<reference evidence="4 5" key="1">
    <citation type="journal article" date="2023" name="Arcadia Sci">
        <title>De novo assembly of a long-read Amblyomma americanum tick genome.</title>
        <authorList>
            <person name="Chou S."/>
            <person name="Poskanzer K.E."/>
            <person name="Rollins M."/>
            <person name="Thuy-Boun P.S."/>
        </authorList>
    </citation>
    <scope>NUCLEOTIDE SEQUENCE [LARGE SCALE GENOMIC DNA]</scope>
    <source>
        <strain evidence="4">F_SG_1</strain>
        <tissue evidence="4">Salivary glands</tissue>
    </source>
</reference>
<evidence type="ECO:0000313" key="4">
    <source>
        <dbReference type="EMBL" id="KAK8769512.1"/>
    </source>
</evidence>
<comment type="similarity">
    <text evidence="1">Belongs to the DNase II family.</text>
</comment>
<dbReference type="CDD" id="cd09120">
    <property type="entry name" value="PLDc_DNaseII_1"/>
    <property type="match status" value="1"/>
</dbReference>
<feature type="chain" id="PRO_5042874485" evidence="3">
    <location>
        <begin position="22"/>
        <end position="370"/>
    </location>
</feature>
<dbReference type="PANTHER" id="PTHR10858">
    <property type="entry name" value="DEOXYRIBONUCLEASE II"/>
    <property type="match status" value="1"/>
</dbReference>
<evidence type="ECO:0000313" key="5">
    <source>
        <dbReference type="Proteomes" id="UP001321473"/>
    </source>
</evidence>
<sequence length="370" mass="40868">MATSSAVLLAGLLVSVHSALAYYETRISCRNPTGKNVDWFIVYKLPKGSERDGNSFTPVGSEMAYVDSDSIKSGLWTLLKQGVDEEKGNPVSLTLAPILRRNNKAVAYALYNDQPPPGFRGTSKGHAKGILMAANGMGSVWLQHSVPKFPLDVNQGYGYPDSGYTNGQLFLCISFPHRTAEAIAHHLRVQAAHVYQSYLPTWLSSPQLRHTELGLLLRKKVIKSARKPRIDTFKSKGGKTFVSIAKPPYWTKDVYKQEVVRYAGDTIAVQSWRRGPGGPQDKDCSGLHGVTDVDTINLKFAQGQVVEFSTAEDHSKWDVALRKGFFCVSSLNRALSQFKRGGEVTCIWDDMVAQLFRDAIAERSHCGKAE</sequence>
<name>A0AAQ4E4F7_AMBAM</name>
<accession>A0AAQ4E4F7</accession>
<organism evidence="4 5">
    <name type="scientific">Amblyomma americanum</name>
    <name type="common">Lone star tick</name>
    <dbReference type="NCBI Taxonomy" id="6943"/>
    <lineage>
        <taxon>Eukaryota</taxon>
        <taxon>Metazoa</taxon>
        <taxon>Ecdysozoa</taxon>
        <taxon>Arthropoda</taxon>
        <taxon>Chelicerata</taxon>
        <taxon>Arachnida</taxon>
        <taxon>Acari</taxon>
        <taxon>Parasitiformes</taxon>
        <taxon>Ixodida</taxon>
        <taxon>Ixodoidea</taxon>
        <taxon>Ixodidae</taxon>
        <taxon>Amblyomminae</taxon>
        <taxon>Amblyomma</taxon>
    </lineage>
</organism>
<keyword evidence="5" id="KW-1185">Reference proteome</keyword>
<evidence type="ECO:0000256" key="1">
    <source>
        <dbReference type="ARBA" id="ARBA00007527"/>
    </source>
</evidence>
<dbReference type="AlphaFoldDB" id="A0AAQ4E4F7"/>
<keyword evidence="3" id="KW-0732">Signal</keyword>
<evidence type="ECO:0000256" key="3">
    <source>
        <dbReference type="SAM" id="SignalP"/>
    </source>
</evidence>
<dbReference type="GO" id="GO:0006309">
    <property type="term" value="P:apoptotic DNA fragmentation"/>
    <property type="evidence" value="ECO:0007669"/>
    <property type="project" value="TreeGrafter"/>
</dbReference>
<comment type="caution">
    <text evidence="4">The sequence shown here is derived from an EMBL/GenBank/DDBJ whole genome shotgun (WGS) entry which is preliminary data.</text>
</comment>
<dbReference type="PANTHER" id="PTHR10858:SF23">
    <property type="entry name" value="DEOXYRIBONUCLEASE II"/>
    <property type="match status" value="1"/>
</dbReference>
<gene>
    <name evidence="4" type="ORF">V5799_014016</name>
</gene>
<feature type="signal peptide" evidence="3">
    <location>
        <begin position="1"/>
        <end position="21"/>
    </location>
</feature>
<dbReference type="InterPro" id="IPR004947">
    <property type="entry name" value="DNase_II"/>
</dbReference>
<keyword evidence="2" id="KW-0378">Hydrolase</keyword>
<dbReference type="Proteomes" id="UP001321473">
    <property type="component" value="Unassembled WGS sequence"/>
</dbReference>
<dbReference type="GO" id="GO:0004531">
    <property type="term" value="F:deoxyribonuclease II activity"/>
    <property type="evidence" value="ECO:0007669"/>
    <property type="project" value="InterPro"/>
</dbReference>
<protein>
    <submittedName>
        <fullName evidence="4">Uncharacterized protein</fullName>
    </submittedName>
</protein>